<reference evidence="1" key="1">
    <citation type="submission" date="2022-07" db="EMBL/GenBank/DDBJ databases">
        <title>Phylogenomic reconstructions and comparative analyses of Kickxellomycotina fungi.</title>
        <authorList>
            <person name="Reynolds N.K."/>
            <person name="Stajich J.E."/>
            <person name="Barry K."/>
            <person name="Grigoriev I.V."/>
            <person name="Crous P."/>
            <person name="Smith M.E."/>
        </authorList>
    </citation>
    <scope>NUCLEOTIDE SEQUENCE</scope>
    <source>
        <strain evidence="1">BCRC 34780</strain>
    </source>
</reference>
<dbReference type="Proteomes" id="UP001140087">
    <property type="component" value="Unassembled WGS sequence"/>
</dbReference>
<evidence type="ECO:0000313" key="2">
    <source>
        <dbReference type="Proteomes" id="UP001140087"/>
    </source>
</evidence>
<name>A0ACC1L1A4_9FUNG</name>
<sequence>MVHTTRATLLLLLLLLFHSAAALGLPPRMVRRSVSAADLAGFRGAILVKNGQTTSCEIALIDNKAAIVAAGCLDYSDGSVSSATTYEVYFDGAKSGTPGKVTVAASDIVVHPRFSLDTMANNIAVLQFSYTAQGSWVNYIAAYRDEWTDTVYVRRTLASPGSMQWLAPAVQSGAQDEAGCTDASMVYERNQRAFFCSRGATPSPFQTTCSLPYGSVYGVASSSMAIAALYSHTVSYGGNACGGGTEYHFYTVLTNYLKFVRSVLGRAPKEFVEDTDGLSGVRRIIGYFMGSSTAPNADGTTMFGGNLIGPQPGTPQPQPQPHPPPQPDADKDDPEPSPTADPDNHSSPAGNRPTNSSRPAGSTPTQAQPESPTKPASSRRIVDPADANNSYDNTAANGDLLNTNIASKPRVSIDFESGDNSGGMDSASARLSQTAIIAIAVSVPLGIILIAAAVFAFVRSYRRSRLTGGRWHRSGGPKRKSVAHSLIEQLGGAAREERLPTYEDLHAADMRDLNLSSPRTLSPL</sequence>
<accession>A0ACC1L1A4</accession>
<dbReference type="EMBL" id="JANBUN010001319">
    <property type="protein sequence ID" value="KAJ2798637.1"/>
    <property type="molecule type" value="Genomic_DNA"/>
</dbReference>
<proteinExistence type="predicted"/>
<protein>
    <submittedName>
        <fullName evidence="1">Uncharacterized protein</fullName>
    </submittedName>
</protein>
<gene>
    <name evidence="1" type="ORF">H4R21_003849</name>
</gene>
<evidence type="ECO:0000313" key="1">
    <source>
        <dbReference type="EMBL" id="KAJ2798637.1"/>
    </source>
</evidence>
<keyword evidence="2" id="KW-1185">Reference proteome</keyword>
<organism evidence="1 2">
    <name type="scientific">Coemansia helicoidea</name>
    <dbReference type="NCBI Taxonomy" id="1286919"/>
    <lineage>
        <taxon>Eukaryota</taxon>
        <taxon>Fungi</taxon>
        <taxon>Fungi incertae sedis</taxon>
        <taxon>Zoopagomycota</taxon>
        <taxon>Kickxellomycotina</taxon>
        <taxon>Kickxellomycetes</taxon>
        <taxon>Kickxellales</taxon>
        <taxon>Kickxellaceae</taxon>
        <taxon>Coemansia</taxon>
    </lineage>
</organism>
<comment type="caution">
    <text evidence="1">The sequence shown here is derived from an EMBL/GenBank/DDBJ whole genome shotgun (WGS) entry which is preliminary data.</text>
</comment>